<sequence length="59" mass="7089">MNFIKLVSFFMSILFFNCAEFDDEYYKLIEEHALETNELMANITSYRIALKNEFKCDSF</sequence>
<evidence type="ECO:0000313" key="3">
    <source>
        <dbReference type="Proteomes" id="UP000663879"/>
    </source>
</evidence>
<feature type="chain" id="PRO_5032915732" evidence="1">
    <location>
        <begin position="22"/>
        <end position="59"/>
    </location>
</feature>
<proteinExistence type="predicted"/>
<reference evidence="2" key="1">
    <citation type="submission" date="2021-02" db="EMBL/GenBank/DDBJ databases">
        <authorList>
            <person name="Nowell W R."/>
        </authorList>
    </citation>
    <scope>NUCLEOTIDE SEQUENCE</scope>
    <source>
        <strain evidence="2">Ploen Becks lab</strain>
    </source>
</reference>
<comment type="caution">
    <text evidence="2">The sequence shown here is derived from an EMBL/GenBank/DDBJ whole genome shotgun (WGS) entry which is preliminary data.</text>
</comment>
<gene>
    <name evidence="2" type="ORF">OXX778_LOCUS18268</name>
</gene>
<dbReference type="AlphaFoldDB" id="A0A814JKH4"/>
<evidence type="ECO:0000313" key="2">
    <source>
        <dbReference type="EMBL" id="CAF1039312.1"/>
    </source>
</evidence>
<keyword evidence="1" id="KW-0732">Signal</keyword>
<protein>
    <submittedName>
        <fullName evidence="2">Uncharacterized protein</fullName>
    </submittedName>
</protein>
<dbReference type="EMBL" id="CAJNOC010004983">
    <property type="protein sequence ID" value="CAF1039312.1"/>
    <property type="molecule type" value="Genomic_DNA"/>
</dbReference>
<organism evidence="2 3">
    <name type="scientific">Brachionus calyciflorus</name>
    <dbReference type="NCBI Taxonomy" id="104777"/>
    <lineage>
        <taxon>Eukaryota</taxon>
        <taxon>Metazoa</taxon>
        <taxon>Spiralia</taxon>
        <taxon>Gnathifera</taxon>
        <taxon>Rotifera</taxon>
        <taxon>Eurotatoria</taxon>
        <taxon>Monogononta</taxon>
        <taxon>Pseudotrocha</taxon>
        <taxon>Ploima</taxon>
        <taxon>Brachionidae</taxon>
        <taxon>Brachionus</taxon>
    </lineage>
</organism>
<name>A0A814JKH4_9BILA</name>
<evidence type="ECO:0000256" key="1">
    <source>
        <dbReference type="SAM" id="SignalP"/>
    </source>
</evidence>
<feature type="signal peptide" evidence="1">
    <location>
        <begin position="1"/>
        <end position="21"/>
    </location>
</feature>
<keyword evidence="3" id="KW-1185">Reference proteome</keyword>
<feature type="non-terminal residue" evidence="2">
    <location>
        <position position="1"/>
    </location>
</feature>
<accession>A0A814JKH4</accession>
<dbReference type="Proteomes" id="UP000663879">
    <property type="component" value="Unassembled WGS sequence"/>
</dbReference>